<dbReference type="EMBL" id="CM042030">
    <property type="protein sequence ID" value="KAI3787321.1"/>
    <property type="molecule type" value="Genomic_DNA"/>
</dbReference>
<sequence length="154" mass="17463">MGIFKGQPWHEVEASCKWLETTLETSAYEGKPTMEIIKSFAETAKKIVTEIFNSNHKEPKEEEEVKKVHLKFNRLLPTQCIVLQTQSCNNLEITGDDLFTQLSRMIADILAACLTNIPKVVTMRCHENAIEKREASVMAAINLLGRTTEIIKKT</sequence>
<proteinExistence type="predicted"/>
<gene>
    <name evidence="1" type="ORF">L1987_41710</name>
</gene>
<evidence type="ECO:0000313" key="1">
    <source>
        <dbReference type="EMBL" id="KAI3787321.1"/>
    </source>
</evidence>
<keyword evidence="2" id="KW-1185">Reference proteome</keyword>
<comment type="caution">
    <text evidence="1">The sequence shown here is derived from an EMBL/GenBank/DDBJ whole genome shotgun (WGS) entry which is preliminary data.</text>
</comment>
<evidence type="ECO:0000313" key="2">
    <source>
        <dbReference type="Proteomes" id="UP001056120"/>
    </source>
</evidence>
<protein>
    <submittedName>
        <fullName evidence="1">Uncharacterized protein</fullName>
    </submittedName>
</protein>
<reference evidence="1 2" key="2">
    <citation type="journal article" date="2022" name="Mol. Ecol. Resour.">
        <title>The genomes of chicory, endive, great burdock and yacon provide insights into Asteraceae paleo-polyploidization history and plant inulin production.</title>
        <authorList>
            <person name="Fan W."/>
            <person name="Wang S."/>
            <person name="Wang H."/>
            <person name="Wang A."/>
            <person name="Jiang F."/>
            <person name="Liu H."/>
            <person name="Zhao H."/>
            <person name="Xu D."/>
            <person name="Zhang Y."/>
        </authorList>
    </citation>
    <scope>NUCLEOTIDE SEQUENCE [LARGE SCALE GENOMIC DNA]</scope>
    <source>
        <strain evidence="2">cv. Yunnan</strain>
        <tissue evidence="1">Leaves</tissue>
    </source>
</reference>
<accession>A0ACB9GW79</accession>
<reference evidence="2" key="1">
    <citation type="journal article" date="2022" name="Mol. Ecol. Resour.">
        <title>The genomes of chicory, endive, great burdock and yacon provide insights into Asteraceae palaeo-polyploidization history and plant inulin production.</title>
        <authorList>
            <person name="Fan W."/>
            <person name="Wang S."/>
            <person name="Wang H."/>
            <person name="Wang A."/>
            <person name="Jiang F."/>
            <person name="Liu H."/>
            <person name="Zhao H."/>
            <person name="Xu D."/>
            <person name="Zhang Y."/>
        </authorList>
    </citation>
    <scope>NUCLEOTIDE SEQUENCE [LARGE SCALE GENOMIC DNA]</scope>
    <source>
        <strain evidence="2">cv. Yunnan</strain>
    </source>
</reference>
<dbReference type="Proteomes" id="UP001056120">
    <property type="component" value="Linkage Group LG13"/>
</dbReference>
<name>A0ACB9GW79_9ASTR</name>
<organism evidence="1 2">
    <name type="scientific">Smallanthus sonchifolius</name>
    <dbReference type="NCBI Taxonomy" id="185202"/>
    <lineage>
        <taxon>Eukaryota</taxon>
        <taxon>Viridiplantae</taxon>
        <taxon>Streptophyta</taxon>
        <taxon>Embryophyta</taxon>
        <taxon>Tracheophyta</taxon>
        <taxon>Spermatophyta</taxon>
        <taxon>Magnoliopsida</taxon>
        <taxon>eudicotyledons</taxon>
        <taxon>Gunneridae</taxon>
        <taxon>Pentapetalae</taxon>
        <taxon>asterids</taxon>
        <taxon>campanulids</taxon>
        <taxon>Asterales</taxon>
        <taxon>Asteraceae</taxon>
        <taxon>Asteroideae</taxon>
        <taxon>Heliantheae alliance</taxon>
        <taxon>Millerieae</taxon>
        <taxon>Smallanthus</taxon>
    </lineage>
</organism>